<accession>A0A0F9R3J0</accession>
<evidence type="ECO:0000313" key="1">
    <source>
        <dbReference type="EMBL" id="KKN49334.1"/>
    </source>
</evidence>
<protein>
    <submittedName>
        <fullName evidence="1">Uncharacterized protein</fullName>
    </submittedName>
</protein>
<proteinExistence type="predicted"/>
<dbReference type="AlphaFoldDB" id="A0A0F9R3J0"/>
<gene>
    <name evidence="1" type="ORF">LCGC14_0643650</name>
</gene>
<feature type="non-terminal residue" evidence="1">
    <location>
        <position position="137"/>
    </location>
</feature>
<name>A0A0F9R3J0_9ZZZZ</name>
<organism evidence="1">
    <name type="scientific">marine sediment metagenome</name>
    <dbReference type="NCBI Taxonomy" id="412755"/>
    <lineage>
        <taxon>unclassified sequences</taxon>
        <taxon>metagenomes</taxon>
        <taxon>ecological metagenomes</taxon>
    </lineage>
</organism>
<sequence>MSVTLPTQGGDSGTWGTELNAFIKGSGMCYLGEATVNLQNGDSKTTVYTVPTGQEAFIFAIIIHSPSGSLAGGTDFDIGSGTNADTWIQNVDLSGMTATTDYRWMFTTGIHTTEAAAAAFGIKPITGATGDVTATMI</sequence>
<dbReference type="EMBL" id="LAZR01001172">
    <property type="protein sequence ID" value="KKN49334.1"/>
    <property type="molecule type" value="Genomic_DNA"/>
</dbReference>
<reference evidence="1" key="1">
    <citation type="journal article" date="2015" name="Nature">
        <title>Complex archaea that bridge the gap between prokaryotes and eukaryotes.</title>
        <authorList>
            <person name="Spang A."/>
            <person name="Saw J.H."/>
            <person name="Jorgensen S.L."/>
            <person name="Zaremba-Niedzwiedzka K."/>
            <person name="Martijn J."/>
            <person name="Lind A.E."/>
            <person name="van Eijk R."/>
            <person name="Schleper C."/>
            <person name="Guy L."/>
            <person name="Ettema T.J."/>
        </authorList>
    </citation>
    <scope>NUCLEOTIDE SEQUENCE</scope>
</reference>
<comment type="caution">
    <text evidence="1">The sequence shown here is derived from an EMBL/GenBank/DDBJ whole genome shotgun (WGS) entry which is preliminary data.</text>
</comment>